<keyword evidence="2" id="KW-1185">Reference proteome</keyword>
<organism evidence="1 2">
    <name type="scientific">Streptococcus infantis ATCC 700779</name>
    <dbReference type="NCBI Taxonomy" id="889204"/>
    <lineage>
        <taxon>Bacteria</taxon>
        <taxon>Bacillati</taxon>
        <taxon>Bacillota</taxon>
        <taxon>Bacilli</taxon>
        <taxon>Lactobacillales</taxon>
        <taxon>Streptococcaceae</taxon>
        <taxon>Streptococcus</taxon>
    </lineage>
</organism>
<proteinExistence type="predicted"/>
<dbReference type="HOGENOM" id="CLU_215957_0_0_9"/>
<comment type="caution">
    <text evidence="1">The sequence shown here is derived from an EMBL/GenBank/DDBJ whole genome shotgun (WGS) entry which is preliminary data.</text>
</comment>
<gene>
    <name evidence="1" type="ORF">HMPREF9423_0687</name>
</gene>
<dbReference type="AlphaFoldDB" id="E8JZM4"/>
<dbReference type="Proteomes" id="UP000002815">
    <property type="component" value="Unassembled WGS sequence"/>
</dbReference>
<sequence>MRYYEPEVGRFVNQDPIGLAGGDNLYQFAPSVQAWVDPAGIAASNS</sequence>
<evidence type="ECO:0000313" key="2">
    <source>
        <dbReference type="Proteomes" id="UP000002815"/>
    </source>
</evidence>
<accession>E8JZM4</accession>
<dbReference type="NCBIfam" id="TIGR03696">
    <property type="entry name" value="Rhs_assc_core"/>
    <property type="match status" value="1"/>
</dbReference>
<dbReference type="EMBL" id="AEVD01000005">
    <property type="protein sequence ID" value="EFX37043.1"/>
    <property type="molecule type" value="Genomic_DNA"/>
</dbReference>
<dbReference type="InterPro" id="IPR022385">
    <property type="entry name" value="Rhs_assc_core"/>
</dbReference>
<dbReference type="Gene3D" id="2.180.10.10">
    <property type="entry name" value="RHS repeat-associated core"/>
    <property type="match status" value="1"/>
</dbReference>
<dbReference type="eggNOG" id="COG3209">
    <property type="taxonomic scope" value="Bacteria"/>
</dbReference>
<evidence type="ECO:0000313" key="1">
    <source>
        <dbReference type="EMBL" id="EFX37043.1"/>
    </source>
</evidence>
<protein>
    <submittedName>
        <fullName evidence="1">RHS repeat-associated core domain protein</fullName>
    </submittedName>
</protein>
<name>E8JZM4_9STRE</name>
<reference evidence="1 2" key="1">
    <citation type="submission" date="2010-12" db="EMBL/GenBank/DDBJ databases">
        <authorList>
            <person name="Muzny D."/>
            <person name="Qin X."/>
            <person name="Deng J."/>
            <person name="Jiang H."/>
            <person name="Liu Y."/>
            <person name="Qu J."/>
            <person name="Song X.-Z."/>
            <person name="Zhang L."/>
            <person name="Thornton R."/>
            <person name="Coyle M."/>
            <person name="Francisco L."/>
            <person name="Jackson L."/>
            <person name="Javaid M."/>
            <person name="Korchina V."/>
            <person name="Kovar C."/>
            <person name="Mata R."/>
            <person name="Mathew T."/>
            <person name="Ngo R."/>
            <person name="Nguyen L."/>
            <person name="Nguyen N."/>
            <person name="Okwuonu G."/>
            <person name="Ongeri F."/>
            <person name="Pham C."/>
            <person name="Simmons D."/>
            <person name="Wilczek-Boney K."/>
            <person name="Hale W."/>
            <person name="Jakkamsetti A."/>
            <person name="Pham P."/>
            <person name="Ruth R."/>
            <person name="San Lucas F."/>
            <person name="Warren J."/>
            <person name="Zhang J."/>
            <person name="Zhao Z."/>
            <person name="Zhou C."/>
            <person name="Zhu D."/>
            <person name="Lee S."/>
            <person name="Bess C."/>
            <person name="Blankenburg K."/>
            <person name="Forbes L."/>
            <person name="Fu Q."/>
            <person name="Gubbala S."/>
            <person name="Hirani K."/>
            <person name="Jayaseelan J.C."/>
            <person name="Lara F."/>
            <person name="Munidasa M."/>
            <person name="Palculict T."/>
            <person name="Patil S."/>
            <person name="Pu L.-L."/>
            <person name="Saada N."/>
            <person name="Tang L."/>
            <person name="Weissenberger G."/>
            <person name="Zhu Y."/>
            <person name="Hemphill L."/>
            <person name="Shang Y."/>
            <person name="Youmans B."/>
            <person name="Ayvaz T."/>
            <person name="Ross M."/>
            <person name="Santibanez J."/>
            <person name="Aqrawi P."/>
            <person name="Gross S."/>
            <person name="Joshi V."/>
            <person name="Fowler G."/>
            <person name="Nazareth L."/>
            <person name="Reid J."/>
            <person name="Worley K."/>
            <person name="Petrosino J."/>
            <person name="Highlander S."/>
            <person name="Gibbs R."/>
        </authorList>
    </citation>
    <scope>NUCLEOTIDE SEQUENCE [LARGE SCALE GENOMIC DNA]</scope>
    <source>
        <strain evidence="1 2">ATCC 700779</strain>
    </source>
</reference>